<feature type="compositionally biased region" description="Basic and acidic residues" evidence="6">
    <location>
        <begin position="1"/>
        <end position="18"/>
    </location>
</feature>
<evidence type="ECO:0008006" key="9">
    <source>
        <dbReference type="Google" id="ProtNLM"/>
    </source>
</evidence>
<dbReference type="Pfam" id="PF06870">
    <property type="entry name" value="RNA_pol_I_A49"/>
    <property type="match status" value="1"/>
</dbReference>
<keyword evidence="5" id="KW-0539">Nucleus</keyword>
<proteinExistence type="inferred from homology"/>
<evidence type="ECO:0000256" key="6">
    <source>
        <dbReference type="SAM" id="MobiDB-lite"/>
    </source>
</evidence>
<comment type="similarity">
    <text evidence="2">Belongs to the eukaryotic RPA49/POLR1E RNA polymerase subunit family.</text>
</comment>
<dbReference type="GO" id="GO:0006351">
    <property type="term" value="P:DNA-templated transcription"/>
    <property type="evidence" value="ECO:0007669"/>
    <property type="project" value="InterPro"/>
</dbReference>
<feature type="region of interest" description="Disordered" evidence="6">
    <location>
        <begin position="215"/>
        <end position="240"/>
    </location>
</feature>
<keyword evidence="8" id="KW-1185">Reference proteome</keyword>
<comment type="subcellular location">
    <subcellularLocation>
        <location evidence="1">Nucleus</location>
        <location evidence="1">Nucleolus</location>
    </subcellularLocation>
</comment>
<evidence type="ECO:0000313" key="8">
    <source>
        <dbReference type="Proteomes" id="UP000235786"/>
    </source>
</evidence>
<evidence type="ECO:0000256" key="4">
    <source>
        <dbReference type="ARBA" id="ARBA00023163"/>
    </source>
</evidence>
<gene>
    <name evidence="7" type="ORF">L207DRAFT_553038</name>
</gene>
<dbReference type="AlphaFoldDB" id="A0A2J6RXS0"/>
<accession>A0A2J6RXS0</accession>
<name>A0A2J6RXS0_HYAVF</name>
<keyword evidence="4" id="KW-0804">Transcription</keyword>
<dbReference type="GO" id="GO:0003677">
    <property type="term" value="F:DNA binding"/>
    <property type="evidence" value="ECO:0007669"/>
    <property type="project" value="InterPro"/>
</dbReference>
<dbReference type="STRING" id="1149755.A0A2J6RXS0"/>
<dbReference type="PANTHER" id="PTHR14440">
    <property type="entry name" value="DNA-DIRECTED RNA POLYMERASE I SUBUNIT RPA49"/>
    <property type="match status" value="1"/>
</dbReference>
<reference evidence="7 8" key="1">
    <citation type="submission" date="2016-04" db="EMBL/GenBank/DDBJ databases">
        <title>A degradative enzymes factory behind the ericoid mycorrhizal symbiosis.</title>
        <authorList>
            <consortium name="DOE Joint Genome Institute"/>
            <person name="Martino E."/>
            <person name="Morin E."/>
            <person name="Grelet G."/>
            <person name="Kuo A."/>
            <person name="Kohler A."/>
            <person name="Daghino S."/>
            <person name="Barry K."/>
            <person name="Choi C."/>
            <person name="Cichocki N."/>
            <person name="Clum A."/>
            <person name="Copeland A."/>
            <person name="Hainaut M."/>
            <person name="Haridas S."/>
            <person name="Labutti K."/>
            <person name="Lindquist E."/>
            <person name="Lipzen A."/>
            <person name="Khouja H.-R."/>
            <person name="Murat C."/>
            <person name="Ohm R."/>
            <person name="Olson A."/>
            <person name="Spatafora J."/>
            <person name="Veneault-Fourrey C."/>
            <person name="Henrissat B."/>
            <person name="Grigoriev I."/>
            <person name="Martin F."/>
            <person name="Perotto S."/>
        </authorList>
    </citation>
    <scope>NUCLEOTIDE SEQUENCE [LARGE SCALE GENOMIC DNA]</scope>
    <source>
        <strain evidence="7 8">F</strain>
    </source>
</reference>
<dbReference type="InterPro" id="IPR009668">
    <property type="entry name" value="RNA_pol-assoc_fac_A49-like"/>
</dbReference>
<dbReference type="Proteomes" id="UP000235786">
    <property type="component" value="Unassembled WGS sequence"/>
</dbReference>
<evidence type="ECO:0000256" key="1">
    <source>
        <dbReference type="ARBA" id="ARBA00004604"/>
    </source>
</evidence>
<dbReference type="GO" id="GO:0005730">
    <property type="term" value="C:nucleolus"/>
    <property type="evidence" value="ECO:0007669"/>
    <property type="project" value="UniProtKB-SubCell"/>
</dbReference>
<evidence type="ECO:0000256" key="3">
    <source>
        <dbReference type="ARBA" id="ARBA00022478"/>
    </source>
</evidence>
<organism evidence="7 8">
    <name type="scientific">Hyaloscypha variabilis (strain UAMH 11265 / GT02V1 / F)</name>
    <name type="common">Meliniomyces variabilis</name>
    <dbReference type="NCBI Taxonomy" id="1149755"/>
    <lineage>
        <taxon>Eukaryota</taxon>
        <taxon>Fungi</taxon>
        <taxon>Dikarya</taxon>
        <taxon>Ascomycota</taxon>
        <taxon>Pezizomycotina</taxon>
        <taxon>Leotiomycetes</taxon>
        <taxon>Helotiales</taxon>
        <taxon>Hyaloscyphaceae</taxon>
        <taxon>Hyaloscypha</taxon>
        <taxon>Hyaloscypha variabilis</taxon>
    </lineage>
</organism>
<dbReference type="EMBL" id="KZ613942">
    <property type="protein sequence ID" value="PMD43313.1"/>
    <property type="molecule type" value="Genomic_DNA"/>
</dbReference>
<evidence type="ECO:0000256" key="5">
    <source>
        <dbReference type="ARBA" id="ARBA00023242"/>
    </source>
</evidence>
<keyword evidence="3" id="KW-0240">DNA-directed RNA polymerase</keyword>
<dbReference type="GO" id="GO:0000428">
    <property type="term" value="C:DNA-directed RNA polymerase complex"/>
    <property type="evidence" value="ECO:0007669"/>
    <property type="project" value="UniProtKB-KW"/>
</dbReference>
<feature type="region of interest" description="Disordered" evidence="6">
    <location>
        <begin position="1"/>
        <end position="26"/>
    </location>
</feature>
<sequence>MADRPEKEKKRKRDKDGPSKPNKRVAIEEVGEQINISLLDSDKWAPVIASIPGLTIPSSISLVPYVKQRRNAPQRPGKGSEIATKELLLHSSEHPKLDYTAREEEAGGSNTLLKHYIGIYDPENGKMEVLEARKVVVRGVVRAHQATAEDEAAVDYRDRRNDLGQTFGTKKAKKAIASVTENAIDPSKFLRDPSKASKPEKLTAANLAMLSSIAGSAGNAPTKEEQGKAMNNSKPRPKGVEGELDPLKIYTVENVVGLDTMKLIPVKKWVDNMNAKKEVQTSSRFVARRMLAHVENPEKLKLLRYMLLLIDIYNASRLGRFGRQLPRREDLKNVLGDMPEAVLEGVKRKFTEGGVMNRQMSDSMIMYLCALAMIVDSAEVDVWDLKEDLKLETREMSVYFTEIGAKVGPLGEAERKRLRLEKAAAAQHRVAKLKAPLKYPQVSQGRARK</sequence>
<evidence type="ECO:0000256" key="2">
    <source>
        <dbReference type="ARBA" id="ARBA00009430"/>
    </source>
</evidence>
<protein>
    <recommendedName>
        <fullName evidence="9">RNA polymerase I associated factor, A49-like protein</fullName>
    </recommendedName>
</protein>
<evidence type="ECO:0000313" key="7">
    <source>
        <dbReference type="EMBL" id="PMD43313.1"/>
    </source>
</evidence>
<dbReference type="OrthoDB" id="532500at2759"/>